<dbReference type="RefSeq" id="WP_092562349.1">
    <property type="nucleotide sequence ID" value="NZ_FOYZ01000012.1"/>
</dbReference>
<dbReference type="PANTHER" id="PTHR21621">
    <property type="entry name" value="RIBOSOMAL PROTEIN S6 MODIFICATION PROTEIN"/>
    <property type="match status" value="1"/>
</dbReference>
<evidence type="ECO:0000313" key="2">
    <source>
        <dbReference type="Proteomes" id="UP000199659"/>
    </source>
</evidence>
<dbReference type="PANTHER" id="PTHR21621:SF2">
    <property type="entry name" value="COENZYME GAMMA-F420-2:ALPHA-L-GLUTAMATE LIGASE"/>
    <property type="match status" value="1"/>
</dbReference>
<reference evidence="1 2" key="1">
    <citation type="submission" date="2016-10" db="EMBL/GenBank/DDBJ databases">
        <authorList>
            <person name="de Groot N.N."/>
        </authorList>
    </citation>
    <scope>NUCLEOTIDE SEQUENCE [LARGE SCALE GENOMIC DNA]</scope>
    <source>
        <strain evidence="1 2">743A</strain>
    </source>
</reference>
<dbReference type="GO" id="GO:0005737">
    <property type="term" value="C:cytoplasm"/>
    <property type="evidence" value="ECO:0007669"/>
    <property type="project" value="TreeGrafter"/>
</dbReference>
<organism evidence="1 2">
    <name type="scientific">Anaeromicropila populeti</name>
    <dbReference type="NCBI Taxonomy" id="37658"/>
    <lineage>
        <taxon>Bacteria</taxon>
        <taxon>Bacillati</taxon>
        <taxon>Bacillota</taxon>
        <taxon>Clostridia</taxon>
        <taxon>Lachnospirales</taxon>
        <taxon>Lachnospiraceae</taxon>
        <taxon>Anaeromicropila</taxon>
    </lineage>
</organism>
<evidence type="ECO:0008006" key="3">
    <source>
        <dbReference type="Google" id="ProtNLM"/>
    </source>
</evidence>
<dbReference type="EMBL" id="FOYZ01000012">
    <property type="protein sequence ID" value="SFR97076.1"/>
    <property type="molecule type" value="Genomic_DNA"/>
</dbReference>
<dbReference type="SUPFAM" id="SSF56059">
    <property type="entry name" value="Glutathione synthetase ATP-binding domain-like"/>
    <property type="match status" value="1"/>
</dbReference>
<gene>
    <name evidence="1" type="ORF">SAMN05661086_02966</name>
</gene>
<proteinExistence type="predicted"/>
<dbReference type="Proteomes" id="UP000199659">
    <property type="component" value="Unassembled WGS sequence"/>
</dbReference>
<protein>
    <recommendedName>
        <fullName evidence="3">ATP-grasp domain-containing protein</fullName>
    </recommendedName>
</protein>
<accession>A0A1I6L0V8</accession>
<dbReference type="AlphaFoldDB" id="A0A1I6L0V8"/>
<keyword evidence="2" id="KW-1185">Reference proteome</keyword>
<dbReference type="GO" id="GO:0043774">
    <property type="term" value="F:coenzyme F420-2 alpha-glutamyl ligase activity"/>
    <property type="evidence" value="ECO:0007669"/>
    <property type="project" value="TreeGrafter"/>
</dbReference>
<dbReference type="STRING" id="37658.SAMN05661086_02966"/>
<sequence length="407" mass="47077">MFYPKENDNPIKRSSFRYASVDFLIEKDGTPVFMEVNDNTLAPYYVELKSKLAGAIERKKPKLENVNSEHLFKFLNIFRSVSQELPKKSIAILCKRKDQPLAIEKEIRYLIKLFQKQGYYSEMYIPSDCEIRNNRLYIPKEAYYPDIIFRRNFSFPSEKIEQVVINDLDVRLITGNKYNTHRVINKYLNMSGQSFRQPETYLAANSKELLHIIQMFHSRGQDCITKPNTSYGGEGFGVFLQNKDNSFEYKQQMQIIEKHFKNHEEYLVQEKVDAALFDSNDGKQYCFDLRIMVYNGVFAGIEGRRSSNPLSKGRQAANSLVTNINSGGMDLLVMQGTEEIVPYSSQTLLTQDEKSSISFDIDSNILILNTKLFNKLKYSAEAIVKAVDEAIYFEDYTAKSERNGCKV</sequence>
<evidence type="ECO:0000313" key="1">
    <source>
        <dbReference type="EMBL" id="SFR97076.1"/>
    </source>
</evidence>
<name>A0A1I6L0V8_9FIRM</name>